<dbReference type="RefSeq" id="WP_380230079.1">
    <property type="nucleotide sequence ID" value="NZ_JBHSOF010000105.1"/>
</dbReference>
<evidence type="ECO:0000259" key="4">
    <source>
        <dbReference type="PROSITE" id="PS51900"/>
    </source>
</evidence>
<keyword evidence="1 3" id="KW-0238">DNA-binding</keyword>
<accession>A0ABW0XH75</accession>
<comment type="caution">
    <text evidence="5">The sequence shown here is derived from an EMBL/GenBank/DDBJ whole genome shotgun (WGS) entry which is preliminary data.</text>
</comment>
<dbReference type="SUPFAM" id="SSF56349">
    <property type="entry name" value="DNA breaking-rejoining enzymes"/>
    <property type="match status" value="1"/>
</dbReference>
<evidence type="ECO:0000256" key="3">
    <source>
        <dbReference type="PROSITE-ProRule" id="PRU01248"/>
    </source>
</evidence>
<dbReference type="InterPro" id="IPR011010">
    <property type="entry name" value="DNA_brk_join_enz"/>
</dbReference>
<name>A0ABW0XH75_9ACTN</name>
<dbReference type="InterPro" id="IPR044068">
    <property type="entry name" value="CB"/>
</dbReference>
<evidence type="ECO:0000256" key="2">
    <source>
        <dbReference type="ARBA" id="ARBA00023172"/>
    </source>
</evidence>
<dbReference type="PROSITE" id="PS51900">
    <property type="entry name" value="CB"/>
    <property type="match status" value="1"/>
</dbReference>
<dbReference type="EMBL" id="JBHSOF010000105">
    <property type="protein sequence ID" value="MFC5668444.1"/>
    <property type="molecule type" value="Genomic_DNA"/>
</dbReference>
<dbReference type="InterPro" id="IPR010998">
    <property type="entry name" value="Integrase_recombinase_N"/>
</dbReference>
<dbReference type="Gene3D" id="1.10.150.130">
    <property type="match status" value="1"/>
</dbReference>
<evidence type="ECO:0000313" key="5">
    <source>
        <dbReference type="EMBL" id="MFC5668444.1"/>
    </source>
</evidence>
<feature type="domain" description="Core-binding (CB)" evidence="4">
    <location>
        <begin position="47"/>
        <end position="139"/>
    </location>
</feature>
<dbReference type="Proteomes" id="UP001595975">
    <property type="component" value="Unassembled WGS sequence"/>
</dbReference>
<keyword evidence="2" id="KW-0233">DNA recombination</keyword>
<keyword evidence="6" id="KW-1185">Reference proteome</keyword>
<reference evidence="6" key="1">
    <citation type="journal article" date="2019" name="Int. J. Syst. Evol. Microbiol.">
        <title>The Global Catalogue of Microorganisms (GCM) 10K type strain sequencing project: providing services to taxonomists for standard genome sequencing and annotation.</title>
        <authorList>
            <consortium name="The Broad Institute Genomics Platform"/>
            <consortium name="The Broad Institute Genome Sequencing Center for Infectious Disease"/>
            <person name="Wu L."/>
            <person name="Ma J."/>
        </authorList>
    </citation>
    <scope>NUCLEOTIDE SEQUENCE [LARGE SCALE GENOMIC DNA]</scope>
    <source>
        <strain evidence="6">CGMCC 4.1437</strain>
    </source>
</reference>
<evidence type="ECO:0000256" key="1">
    <source>
        <dbReference type="ARBA" id="ARBA00023125"/>
    </source>
</evidence>
<gene>
    <name evidence="5" type="ORF">ACFP3U_36485</name>
</gene>
<dbReference type="Gene3D" id="1.10.443.10">
    <property type="entry name" value="Intergrase catalytic core"/>
    <property type="match status" value="1"/>
</dbReference>
<dbReference type="InterPro" id="IPR013762">
    <property type="entry name" value="Integrase-like_cat_sf"/>
</dbReference>
<organism evidence="5 6">
    <name type="scientific">Kitasatospora misakiensis</name>
    <dbReference type="NCBI Taxonomy" id="67330"/>
    <lineage>
        <taxon>Bacteria</taxon>
        <taxon>Bacillati</taxon>
        <taxon>Actinomycetota</taxon>
        <taxon>Actinomycetes</taxon>
        <taxon>Kitasatosporales</taxon>
        <taxon>Streptomycetaceae</taxon>
        <taxon>Kitasatospora</taxon>
    </lineage>
</organism>
<evidence type="ECO:0000313" key="6">
    <source>
        <dbReference type="Proteomes" id="UP001595975"/>
    </source>
</evidence>
<proteinExistence type="predicted"/>
<protein>
    <submittedName>
        <fullName evidence="5">Integrase</fullName>
    </submittedName>
</protein>
<sequence length="517" mass="59007">MDEWLVVWVPDAERWGELPEEGVLGVRDLPAAVAEIGLKPGDPVFVSPEFEVDVDLLDFVRSREFRSLERETKRNYGTDIRLLLNFLSSRGVRWRSATERDLSDFRNWRCESPLNPQRIGGAKWDREAAAFTRLFKWAKVVPMPVDVGRPEDRAADSVSSRVSWLTPRTWGLWSNVGLRGHTRQGAPAAGWDSRTEERNTSFVQFELSSGLRRQEGGALLTFELPTQQLRYGRFCHGQVAAALTRSKQSRTFYASVESLGQVEAYVRSERAWAVARAQRAGRYERLAQMRLVTAVTRGRKPRVHWVDRDGVAGERELALLGWRERQWLFLEGPEGPEPAWLWLTEQGLPMLPDRWNTVFRNANLRCEQVLLTEQERQPGRGFRLAEVRGKSPWATPHSARHSMALYMLIVLNQLMETRFGLTAADRRDFALLFGDPWFLVMTLLGHADVETTKRHYLAPVSHLRLESILAAADTDSGRRELDDLDGVFARLARETTGIQDVELLVDELVDALPAVKR</sequence>